<dbReference type="AlphaFoldDB" id="A0A0C3S4P8"/>
<feature type="compositionally biased region" description="Basic residues" evidence="1">
    <location>
        <begin position="10"/>
        <end position="40"/>
    </location>
</feature>
<dbReference type="EMBL" id="KN840552">
    <property type="protein sequence ID" value="KIP05147.1"/>
    <property type="molecule type" value="Genomic_DNA"/>
</dbReference>
<accession>A0A0C3S4P8</accession>
<evidence type="ECO:0000256" key="1">
    <source>
        <dbReference type="SAM" id="MobiDB-lite"/>
    </source>
</evidence>
<feature type="region of interest" description="Disordered" evidence="1">
    <location>
        <begin position="53"/>
        <end position="78"/>
    </location>
</feature>
<feature type="region of interest" description="Disordered" evidence="1">
    <location>
        <begin position="1"/>
        <end position="40"/>
    </location>
</feature>
<name>A0A0C3S4P8_PHLG1</name>
<evidence type="ECO:0000313" key="3">
    <source>
        <dbReference type="Proteomes" id="UP000053257"/>
    </source>
</evidence>
<keyword evidence="3" id="KW-1185">Reference proteome</keyword>
<organism evidence="2 3">
    <name type="scientific">Phlebiopsis gigantea (strain 11061_1 CR5-6)</name>
    <name type="common">White-rot fungus</name>
    <name type="synonym">Peniophora gigantea</name>
    <dbReference type="NCBI Taxonomy" id="745531"/>
    <lineage>
        <taxon>Eukaryota</taxon>
        <taxon>Fungi</taxon>
        <taxon>Dikarya</taxon>
        <taxon>Basidiomycota</taxon>
        <taxon>Agaricomycotina</taxon>
        <taxon>Agaricomycetes</taxon>
        <taxon>Polyporales</taxon>
        <taxon>Phanerochaetaceae</taxon>
        <taxon>Phlebiopsis</taxon>
    </lineage>
</organism>
<gene>
    <name evidence="2" type="ORF">PHLGIDRAFT_166986</name>
</gene>
<dbReference type="Proteomes" id="UP000053257">
    <property type="component" value="Unassembled WGS sequence"/>
</dbReference>
<protein>
    <submittedName>
        <fullName evidence="2">Uncharacterized protein</fullName>
    </submittedName>
</protein>
<evidence type="ECO:0000313" key="2">
    <source>
        <dbReference type="EMBL" id="KIP05147.1"/>
    </source>
</evidence>
<reference evidence="2 3" key="1">
    <citation type="journal article" date="2014" name="PLoS Genet.">
        <title>Analysis of the Phlebiopsis gigantea genome, transcriptome and secretome provides insight into its pioneer colonization strategies of wood.</title>
        <authorList>
            <person name="Hori C."/>
            <person name="Ishida T."/>
            <person name="Igarashi K."/>
            <person name="Samejima M."/>
            <person name="Suzuki H."/>
            <person name="Master E."/>
            <person name="Ferreira P."/>
            <person name="Ruiz-Duenas F.J."/>
            <person name="Held B."/>
            <person name="Canessa P."/>
            <person name="Larrondo L.F."/>
            <person name="Schmoll M."/>
            <person name="Druzhinina I.S."/>
            <person name="Kubicek C.P."/>
            <person name="Gaskell J.A."/>
            <person name="Kersten P."/>
            <person name="St John F."/>
            <person name="Glasner J."/>
            <person name="Sabat G."/>
            <person name="Splinter BonDurant S."/>
            <person name="Syed K."/>
            <person name="Yadav J."/>
            <person name="Mgbeahuruike A.C."/>
            <person name="Kovalchuk A."/>
            <person name="Asiegbu F.O."/>
            <person name="Lackner G."/>
            <person name="Hoffmeister D."/>
            <person name="Rencoret J."/>
            <person name="Gutierrez A."/>
            <person name="Sun H."/>
            <person name="Lindquist E."/>
            <person name="Barry K."/>
            <person name="Riley R."/>
            <person name="Grigoriev I.V."/>
            <person name="Henrissat B."/>
            <person name="Kues U."/>
            <person name="Berka R.M."/>
            <person name="Martinez A.T."/>
            <person name="Covert S.F."/>
            <person name="Blanchette R.A."/>
            <person name="Cullen D."/>
        </authorList>
    </citation>
    <scope>NUCLEOTIDE SEQUENCE [LARGE SCALE GENOMIC DNA]</scope>
    <source>
        <strain evidence="2 3">11061_1 CR5-6</strain>
    </source>
</reference>
<dbReference type="HOGENOM" id="CLU_2622846_0_0_1"/>
<proteinExistence type="predicted"/>
<sequence>MSGLAPLGLRARRRSESRHRSQRTRRSSPHHLRACPRRPRCLPPLPPSCSLALPAPPTPVATRHAQWRQLARGGDALR</sequence>